<dbReference type="GO" id="GO:0005324">
    <property type="term" value="F:long-chain fatty acid transmembrane transporter activity"/>
    <property type="evidence" value="ECO:0007669"/>
    <property type="project" value="TreeGrafter"/>
</dbReference>
<proteinExistence type="inferred from homology"/>
<dbReference type="RefSeq" id="XP_031575925.1">
    <property type="nucleotide sequence ID" value="XM_031719969.1"/>
</dbReference>
<dbReference type="InterPro" id="IPR045851">
    <property type="entry name" value="AMP-bd_C_sf"/>
</dbReference>
<dbReference type="GeneID" id="8507766"/>
<dbReference type="InterPro" id="IPR020845">
    <property type="entry name" value="AMP-binding_CS"/>
</dbReference>
<dbReference type="AlphaFoldDB" id="A0A179U8D5"/>
<dbReference type="SUPFAM" id="SSF56801">
    <property type="entry name" value="Acetyl-CoA synthetase-like"/>
    <property type="match status" value="1"/>
</dbReference>
<dbReference type="Gene3D" id="3.30.300.30">
    <property type="match status" value="1"/>
</dbReference>
<keyword evidence="5" id="KW-1185">Reference proteome</keyword>
<gene>
    <name evidence="4" type="ORF">BDBG_00627</name>
</gene>
<dbReference type="OrthoDB" id="10253869at2759"/>
<dbReference type="KEGG" id="bgh:BDBG_00627"/>
<dbReference type="InterPro" id="IPR000873">
    <property type="entry name" value="AMP-dep_synth/lig_dom"/>
</dbReference>
<evidence type="ECO:0000313" key="5">
    <source>
        <dbReference type="Proteomes" id="UP000002038"/>
    </source>
</evidence>
<dbReference type="EMBL" id="GG657448">
    <property type="protein sequence ID" value="OAT03983.1"/>
    <property type="molecule type" value="Genomic_DNA"/>
</dbReference>
<evidence type="ECO:0000313" key="4">
    <source>
        <dbReference type="EMBL" id="OAT03983.1"/>
    </source>
</evidence>
<dbReference type="STRING" id="559298.A0A179U8D5"/>
<evidence type="ECO:0000259" key="3">
    <source>
        <dbReference type="Pfam" id="PF00501"/>
    </source>
</evidence>
<dbReference type="PANTHER" id="PTHR43107">
    <property type="entry name" value="LONG-CHAIN FATTY ACID TRANSPORT PROTEIN"/>
    <property type="match status" value="1"/>
</dbReference>
<dbReference type="GO" id="GO:0005777">
    <property type="term" value="C:peroxisome"/>
    <property type="evidence" value="ECO:0007669"/>
    <property type="project" value="TreeGrafter"/>
</dbReference>
<comment type="similarity">
    <text evidence="1">Belongs to the ATP-dependent AMP-binding enzyme family.</text>
</comment>
<evidence type="ECO:0000256" key="1">
    <source>
        <dbReference type="ARBA" id="ARBA00006432"/>
    </source>
</evidence>
<keyword evidence="2" id="KW-0436">Ligase</keyword>
<protein>
    <submittedName>
        <fullName evidence="4">Solute carrier family 27</fullName>
    </submittedName>
</protein>
<dbReference type="GO" id="GO:0044539">
    <property type="term" value="P:long-chain fatty acid import into cell"/>
    <property type="evidence" value="ECO:0007669"/>
    <property type="project" value="TreeGrafter"/>
</dbReference>
<dbReference type="Pfam" id="PF00501">
    <property type="entry name" value="AMP-binding"/>
    <property type="match status" value="1"/>
</dbReference>
<dbReference type="InterPro" id="IPR042099">
    <property type="entry name" value="ANL_N_sf"/>
</dbReference>
<dbReference type="Gene3D" id="3.40.50.12780">
    <property type="entry name" value="N-terminal domain of ligase-like"/>
    <property type="match status" value="1"/>
</dbReference>
<dbReference type="GO" id="GO:0009898">
    <property type="term" value="C:cytoplasmic side of plasma membrane"/>
    <property type="evidence" value="ECO:0007669"/>
    <property type="project" value="TreeGrafter"/>
</dbReference>
<dbReference type="Proteomes" id="UP000002038">
    <property type="component" value="Unassembled WGS sequence"/>
</dbReference>
<name>A0A179U8D5_BLAGS</name>
<organism evidence="4 5">
    <name type="scientific">Blastomyces gilchristii (strain SLH14081)</name>
    <name type="common">Blastomyces dermatitidis</name>
    <dbReference type="NCBI Taxonomy" id="559298"/>
    <lineage>
        <taxon>Eukaryota</taxon>
        <taxon>Fungi</taxon>
        <taxon>Dikarya</taxon>
        <taxon>Ascomycota</taxon>
        <taxon>Pezizomycotina</taxon>
        <taxon>Eurotiomycetes</taxon>
        <taxon>Eurotiomycetidae</taxon>
        <taxon>Onygenales</taxon>
        <taxon>Ajellomycetaceae</taxon>
        <taxon>Blastomyces</taxon>
    </lineage>
</organism>
<dbReference type="GO" id="GO:0005811">
    <property type="term" value="C:lipid droplet"/>
    <property type="evidence" value="ECO:0007669"/>
    <property type="project" value="TreeGrafter"/>
</dbReference>
<reference evidence="5" key="1">
    <citation type="journal article" date="2015" name="PLoS Genet.">
        <title>The dynamic genome and transcriptome of the human fungal pathogen Blastomyces and close relative Emmonsia.</title>
        <authorList>
            <person name="Munoz J.F."/>
            <person name="Gauthier G.M."/>
            <person name="Desjardins C.A."/>
            <person name="Gallo J.E."/>
            <person name="Holder J."/>
            <person name="Sullivan T.D."/>
            <person name="Marty A.J."/>
            <person name="Carmen J.C."/>
            <person name="Chen Z."/>
            <person name="Ding L."/>
            <person name="Gujja S."/>
            <person name="Magrini V."/>
            <person name="Misas E."/>
            <person name="Mitreva M."/>
            <person name="Priest M."/>
            <person name="Saif S."/>
            <person name="Whiston E.A."/>
            <person name="Young S."/>
            <person name="Zeng Q."/>
            <person name="Goldman W.E."/>
            <person name="Mardis E.R."/>
            <person name="Taylor J.W."/>
            <person name="McEwen J.G."/>
            <person name="Clay O.K."/>
            <person name="Klein B.S."/>
            <person name="Cuomo C.A."/>
        </authorList>
    </citation>
    <scope>NUCLEOTIDE SEQUENCE [LARGE SCALE GENOMIC DNA]</scope>
    <source>
        <strain evidence="5">SLH14081</strain>
    </source>
</reference>
<dbReference type="GO" id="GO:0004467">
    <property type="term" value="F:long-chain fatty acid-CoA ligase activity"/>
    <property type="evidence" value="ECO:0007669"/>
    <property type="project" value="TreeGrafter"/>
</dbReference>
<feature type="domain" description="AMP-dependent synthetase/ligase" evidence="3">
    <location>
        <begin position="114"/>
        <end position="445"/>
    </location>
</feature>
<sequence length="663" mass="73500">MDAITSHPLASLFAITAVVSYLNAKFAIGSDLRDIRHARDFARRKQRRVACAKRTHSLYEILEQSGAGDGDDAIWFESKTKSYGQLKKGMLVFSNISYQFSFCYPISRLVETAPKVDQLAGLLHARSIKTGDVVAVFMTNSPEMVVTILALSKLGAVASLINTNLRNDTLIYALDRSKPIYILSTPDLAQHVKADLPHISLDLSSFTLTAENPVPPNIELIRFNDLQNASYVDLIPANRSLIDMAALIYTSGTTGKPKACMSETLQDTTRSGHTPHSPLPLFHGTAFLAGLCYNLGSAGTLCLARKFSASSFWKDATECRANRILYVGELCRYLLATPTSSYDRSHSVTHAFGNGLRADVWEKFRQHFGIEEIREIYRATEGIAKFDNHGRSAAGAGKIGFAGPIKRYLEDVTFVVKYDPETQMPVRDPKTGFCIKADLGEEGEVIGRVLNLKLLSNYLNDDAATEKKLLRDVFRKGDLYQRMGDLVIHEESWWVRFQERVGDTFRWKGENVSAGEVTGHICLLPNVMDAAVFGVKLDGYYGTAGGAIIVLHSRTEASEDEFINSLGSALAKRGVPSCALPRLVRMTNSIAAGDTFKQAKTIMERLSWNPNSVPPPEVKSGGEEEYLEEQLQHDTLYWFNPAKGYRRMDARAWSGIERGTVKL</sequence>
<accession>A0A179U8D5</accession>
<dbReference type="PANTHER" id="PTHR43107:SF20">
    <property type="entry name" value="FATTY ACID TRANSPORTER_ACYL-COA SYNTHETASE (FAT1), PUTATIVE (AFU_ORTHOLOGUE AFUA_2G11360)-RELATED"/>
    <property type="match status" value="1"/>
</dbReference>
<dbReference type="VEuPathDB" id="FungiDB:BDBG_00627"/>
<dbReference type="PROSITE" id="PS00455">
    <property type="entry name" value="AMP_BINDING"/>
    <property type="match status" value="1"/>
</dbReference>
<evidence type="ECO:0000256" key="2">
    <source>
        <dbReference type="ARBA" id="ARBA00022598"/>
    </source>
</evidence>